<dbReference type="GO" id="GO:0003676">
    <property type="term" value="F:nucleic acid binding"/>
    <property type="evidence" value="ECO:0007669"/>
    <property type="project" value="InterPro"/>
</dbReference>
<evidence type="ECO:0000313" key="1">
    <source>
        <dbReference type="EMBL" id="GFY22488.1"/>
    </source>
</evidence>
<keyword evidence="2" id="KW-1185">Reference proteome</keyword>
<dbReference type="Proteomes" id="UP000887159">
    <property type="component" value="Unassembled WGS sequence"/>
</dbReference>
<organism evidence="1 2">
    <name type="scientific">Trichonephila clavipes</name>
    <name type="common">Golden silk orbweaver</name>
    <name type="synonym">Nephila clavipes</name>
    <dbReference type="NCBI Taxonomy" id="2585209"/>
    <lineage>
        <taxon>Eukaryota</taxon>
        <taxon>Metazoa</taxon>
        <taxon>Ecdysozoa</taxon>
        <taxon>Arthropoda</taxon>
        <taxon>Chelicerata</taxon>
        <taxon>Arachnida</taxon>
        <taxon>Araneae</taxon>
        <taxon>Araneomorphae</taxon>
        <taxon>Entelegynae</taxon>
        <taxon>Araneoidea</taxon>
        <taxon>Nephilidae</taxon>
        <taxon>Trichonephila</taxon>
    </lineage>
</organism>
<proteinExistence type="predicted"/>
<sequence>MNCLTACQTLPWPARSPDLSSIEHVWDMMARRLNLSGNVDDLALHLEYILQELQQEIIKVLYHCLPPRVEACIQAIGCSRCLTQNSKRKMWSKFSKETSAKSRRQNIAVCEAVSEYNLGTLSLEASQEIQRADNLDLRIEAIKIAATQGYIPIVQRRCSRLFSSVYSIRVCLVGVENKRLSFYPTDRVLLVASTSDK</sequence>
<evidence type="ECO:0000313" key="2">
    <source>
        <dbReference type="Proteomes" id="UP000887159"/>
    </source>
</evidence>
<dbReference type="InterPro" id="IPR036397">
    <property type="entry name" value="RNaseH_sf"/>
</dbReference>
<name>A0A8X7B7X0_TRICX</name>
<protein>
    <submittedName>
        <fullName evidence="1">Transposable element Tcb1 transposase</fullName>
    </submittedName>
</protein>
<dbReference type="Gene3D" id="3.30.420.10">
    <property type="entry name" value="Ribonuclease H-like superfamily/Ribonuclease H"/>
    <property type="match status" value="1"/>
</dbReference>
<reference evidence="1" key="1">
    <citation type="submission" date="2020-08" db="EMBL/GenBank/DDBJ databases">
        <title>Multicomponent nature underlies the extraordinary mechanical properties of spider dragline silk.</title>
        <authorList>
            <person name="Kono N."/>
            <person name="Nakamura H."/>
            <person name="Mori M."/>
            <person name="Yoshida Y."/>
            <person name="Ohtoshi R."/>
            <person name="Malay A.D."/>
            <person name="Moran D.A.P."/>
            <person name="Tomita M."/>
            <person name="Numata K."/>
            <person name="Arakawa K."/>
        </authorList>
    </citation>
    <scope>NUCLEOTIDE SEQUENCE</scope>
</reference>
<dbReference type="AlphaFoldDB" id="A0A8X7B7X0"/>
<comment type="caution">
    <text evidence="1">The sequence shown here is derived from an EMBL/GenBank/DDBJ whole genome shotgun (WGS) entry which is preliminary data.</text>
</comment>
<dbReference type="EMBL" id="BMAU01021361">
    <property type="protein sequence ID" value="GFY22488.1"/>
    <property type="molecule type" value="Genomic_DNA"/>
</dbReference>
<gene>
    <name evidence="1" type="ORF">TNCV_2177491</name>
</gene>
<accession>A0A8X7B7X0</accession>